<sequence>MPVFNVTADGILFDMDGTLISSTAALSAVWVEFAKQYDMDLNDLRTNENLRERLPQLTDKQCDDEAVRFENRIIEISDEKRAKLTTAPDAKDPQGTIVGLPGVRSLLSQLNQHKRPNRDSWAIVTSATGDYARQAFLSTKSAGLPAVFISSDEVNNGKPDPEPYLKGAQLSHFDIKDTIVFEDAPAGVLSGKRAGARVLAVTTTHDAQRLWDNGADWVVDTLDKVSAHWEGDVLHLTIDSNEKPQ</sequence>
<evidence type="ECO:0008006" key="3">
    <source>
        <dbReference type="Google" id="ProtNLM"/>
    </source>
</evidence>
<organism evidence="1 2">
    <name type="scientific">Malassezia vespertilionis</name>
    <dbReference type="NCBI Taxonomy" id="2020962"/>
    <lineage>
        <taxon>Eukaryota</taxon>
        <taxon>Fungi</taxon>
        <taxon>Dikarya</taxon>
        <taxon>Basidiomycota</taxon>
        <taxon>Ustilaginomycotina</taxon>
        <taxon>Malasseziomycetes</taxon>
        <taxon>Malasseziales</taxon>
        <taxon>Malasseziaceae</taxon>
        <taxon>Malassezia</taxon>
    </lineage>
</organism>
<dbReference type="STRING" id="2020962.A0A2N1J7Y3"/>
<name>A0A2N1J7Y3_9BASI</name>
<dbReference type="InterPro" id="IPR023214">
    <property type="entry name" value="HAD_sf"/>
</dbReference>
<dbReference type="PANTHER" id="PTHR43481">
    <property type="entry name" value="FRUCTOSE-1-PHOSPHATE PHOSPHATASE"/>
    <property type="match status" value="1"/>
</dbReference>
<dbReference type="SUPFAM" id="SSF56784">
    <property type="entry name" value="HAD-like"/>
    <property type="match status" value="1"/>
</dbReference>
<dbReference type="NCBIfam" id="TIGR01509">
    <property type="entry name" value="HAD-SF-IA-v3"/>
    <property type="match status" value="1"/>
</dbReference>
<dbReference type="GO" id="GO:0050308">
    <property type="term" value="F:sugar-phosphatase activity"/>
    <property type="evidence" value="ECO:0007669"/>
    <property type="project" value="TreeGrafter"/>
</dbReference>
<dbReference type="InterPro" id="IPR023198">
    <property type="entry name" value="PGP-like_dom2"/>
</dbReference>
<evidence type="ECO:0000313" key="1">
    <source>
        <dbReference type="EMBL" id="PKI82660.1"/>
    </source>
</evidence>
<dbReference type="InterPro" id="IPR006439">
    <property type="entry name" value="HAD-SF_hydro_IA"/>
</dbReference>
<keyword evidence="2" id="KW-1185">Reference proteome</keyword>
<dbReference type="OrthoDB" id="40579at2759"/>
<dbReference type="Proteomes" id="UP000232875">
    <property type="component" value="Unassembled WGS sequence"/>
</dbReference>
<accession>A0A2N1J7Y3</accession>
<dbReference type="InterPro" id="IPR036412">
    <property type="entry name" value="HAD-like_sf"/>
</dbReference>
<protein>
    <recommendedName>
        <fullName evidence="3">Dog2p</fullName>
    </recommendedName>
</protein>
<dbReference type="SFLD" id="SFLDG01129">
    <property type="entry name" value="C1.5:_HAD__Beta-PGM__Phosphata"/>
    <property type="match status" value="1"/>
</dbReference>
<proteinExistence type="predicted"/>
<dbReference type="EMBL" id="KZ454994">
    <property type="protein sequence ID" value="PKI82660.1"/>
    <property type="molecule type" value="Genomic_DNA"/>
</dbReference>
<dbReference type="Gene3D" id="1.10.150.240">
    <property type="entry name" value="Putative phosphatase, domain 2"/>
    <property type="match status" value="1"/>
</dbReference>
<dbReference type="Pfam" id="PF13419">
    <property type="entry name" value="HAD_2"/>
    <property type="match status" value="1"/>
</dbReference>
<dbReference type="InterPro" id="IPR051806">
    <property type="entry name" value="HAD-like_SPP"/>
</dbReference>
<dbReference type="PANTHER" id="PTHR43481:SF4">
    <property type="entry name" value="GLYCEROL-1-PHOSPHATE PHOSPHOHYDROLASE 1-RELATED"/>
    <property type="match status" value="1"/>
</dbReference>
<dbReference type="InterPro" id="IPR041492">
    <property type="entry name" value="HAD_2"/>
</dbReference>
<gene>
    <name evidence="1" type="ORF">MVES_003469</name>
</gene>
<evidence type="ECO:0000313" key="2">
    <source>
        <dbReference type="Proteomes" id="UP000232875"/>
    </source>
</evidence>
<reference evidence="1 2" key="1">
    <citation type="submission" date="2017-10" db="EMBL/GenBank/DDBJ databases">
        <title>A novel species of cold-tolerant Malassezia isolated from bats.</title>
        <authorList>
            <person name="Lorch J.M."/>
            <person name="Palmer J.M."/>
            <person name="Vanderwolf K.J."/>
            <person name="Schmidt K.Z."/>
            <person name="Verant M.L."/>
            <person name="Weller T.J."/>
            <person name="Blehert D.S."/>
        </authorList>
    </citation>
    <scope>NUCLEOTIDE SEQUENCE [LARGE SCALE GENOMIC DNA]</scope>
    <source>
        <strain evidence="1 2">NWHC:44797-103</strain>
    </source>
</reference>
<dbReference type="SFLD" id="SFLDS00003">
    <property type="entry name" value="Haloacid_Dehalogenase"/>
    <property type="match status" value="1"/>
</dbReference>
<dbReference type="AlphaFoldDB" id="A0A2N1J7Y3"/>
<dbReference type="Gene3D" id="3.40.50.1000">
    <property type="entry name" value="HAD superfamily/HAD-like"/>
    <property type="match status" value="1"/>
</dbReference>